<dbReference type="PANTHER" id="PTHR38454:SF1">
    <property type="entry name" value="INTEGRAL MEMBRANE PROTEIN"/>
    <property type="match status" value="1"/>
</dbReference>
<feature type="transmembrane region" description="Helical" evidence="1">
    <location>
        <begin position="490"/>
        <end position="510"/>
    </location>
</feature>
<feature type="transmembrane region" description="Helical" evidence="1">
    <location>
        <begin position="347"/>
        <end position="368"/>
    </location>
</feature>
<dbReference type="PANTHER" id="PTHR38454">
    <property type="entry name" value="INTEGRAL MEMBRANE PROTEIN-RELATED"/>
    <property type="match status" value="1"/>
</dbReference>
<comment type="caution">
    <text evidence="2">The sequence shown here is derived from an EMBL/GenBank/DDBJ whole genome shotgun (WGS) entry which is preliminary data.</text>
</comment>
<feature type="transmembrane region" description="Helical" evidence="1">
    <location>
        <begin position="112"/>
        <end position="132"/>
    </location>
</feature>
<keyword evidence="1" id="KW-0812">Transmembrane</keyword>
<name>A0A2H3KNW3_9CHLR</name>
<feature type="transmembrane region" description="Helical" evidence="1">
    <location>
        <begin position="238"/>
        <end position="260"/>
    </location>
</feature>
<keyword evidence="1" id="KW-1133">Transmembrane helix</keyword>
<organism evidence="2 3">
    <name type="scientific">Candidatus Chloroploca asiatica</name>
    <dbReference type="NCBI Taxonomy" id="1506545"/>
    <lineage>
        <taxon>Bacteria</taxon>
        <taxon>Bacillati</taxon>
        <taxon>Chloroflexota</taxon>
        <taxon>Chloroflexia</taxon>
        <taxon>Chloroflexales</taxon>
        <taxon>Chloroflexineae</taxon>
        <taxon>Oscillochloridaceae</taxon>
        <taxon>Candidatus Chloroploca</taxon>
    </lineage>
</organism>
<evidence type="ECO:0000313" key="3">
    <source>
        <dbReference type="Proteomes" id="UP000220922"/>
    </source>
</evidence>
<feature type="transmembrane region" description="Helical" evidence="1">
    <location>
        <begin position="209"/>
        <end position="226"/>
    </location>
</feature>
<dbReference type="Pfam" id="PF09586">
    <property type="entry name" value="YfhO"/>
    <property type="match status" value="1"/>
</dbReference>
<feature type="transmembrane region" description="Helical" evidence="1">
    <location>
        <begin position="522"/>
        <end position="542"/>
    </location>
</feature>
<keyword evidence="1" id="KW-0472">Membrane</keyword>
<evidence type="ECO:0008006" key="4">
    <source>
        <dbReference type="Google" id="ProtNLM"/>
    </source>
</evidence>
<proteinExistence type="predicted"/>
<feature type="transmembrane region" description="Helical" evidence="1">
    <location>
        <begin position="141"/>
        <end position="160"/>
    </location>
</feature>
<feature type="transmembrane region" description="Helical" evidence="1">
    <location>
        <begin position="380"/>
        <end position="407"/>
    </location>
</feature>
<dbReference type="AlphaFoldDB" id="A0A2H3KNW3"/>
<evidence type="ECO:0000256" key="1">
    <source>
        <dbReference type="SAM" id="Phobius"/>
    </source>
</evidence>
<gene>
    <name evidence="2" type="ORF">A9Q02_00955</name>
</gene>
<protein>
    <recommendedName>
        <fullName evidence="4">YfhO family protein</fullName>
    </recommendedName>
</protein>
<feature type="transmembrane region" description="Helical" evidence="1">
    <location>
        <begin position="419"/>
        <end position="438"/>
    </location>
</feature>
<feature type="transmembrane region" description="Helical" evidence="1">
    <location>
        <begin position="787"/>
        <end position="808"/>
    </location>
</feature>
<feature type="transmembrane region" description="Helical" evidence="1">
    <location>
        <begin position="281"/>
        <end position="302"/>
    </location>
</feature>
<accession>A0A2H3KNW3</accession>
<feature type="transmembrane region" description="Helical" evidence="1">
    <location>
        <begin position="322"/>
        <end position="340"/>
    </location>
</feature>
<dbReference type="EMBL" id="LYXE01000063">
    <property type="protein sequence ID" value="PDV99812.1"/>
    <property type="molecule type" value="Genomic_DNA"/>
</dbReference>
<reference evidence="2 3" key="1">
    <citation type="submission" date="2016-05" db="EMBL/GenBank/DDBJ databases">
        <authorList>
            <person name="Lavstsen T."/>
            <person name="Jespersen J.S."/>
        </authorList>
    </citation>
    <scope>NUCLEOTIDE SEQUENCE [LARGE SCALE GENOMIC DNA]</scope>
    <source>
        <strain evidence="2 3">B7-9</strain>
    </source>
</reference>
<keyword evidence="3" id="KW-1185">Reference proteome</keyword>
<feature type="transmembrane region" description="Helical" evidence="1">
    <location>
        <begin position="180"/>
        <end position="202"/>
    </location>
</feature>
<dbReference type="InterPro" id="IPR018580">
    <property type="entry name" value="Uncharacterised_YfhO"/>
</dbReference>
<dbReference type="Proteomes" id="UP000220922">
    <property type="component" value="Unassembled WGS sequence"/>
</dbReference>
<evidence type="ECO:0000313" key="2">
    <source>
        <dbReference type="EMBL" id="PDV99812.1"/>
    </source>
</evidence>
<sequence>MFALLGILLILVLMLPSLLPDNALLPADLLFDQSPWQAVAPTSFHTPGNNLLVDQVFQFYPWRLLAIDELHAGRWPLWNPLIYAGTPLVANDQSAVFYPINLLLAWMPPHMVSGWSALFRLWTAFGGMYILLRHWKQTPPASFVGGMSFALGAFTMPLLGHPHTNVGVWLPWMLLTADKVVFSAHPWRWVGWGAVVISVQFLGGHAETSFFSLMLWGIYSLAALIVSEHSLEGQISRFAMLAISFLIGSGIAAVQLIPFLELLPLTNYYLARSAATETHPWLYTGFWRNVAMAITLFLPDFFGNPTRSGWWIGTGFGNYTQVLYMGIAPLFLAGIAALEIRRTEVEWRVRFFTIFGLIWLGVLMRLPILDLLQHLPLFNIAAMSIVVFSASLAILAGYGFDAVFGLTTGNSQIRTLRRALLIFGLLTGGGLLVFYAMLRLFKDFFLNLGRIYVEERVVSHPPHPFPLPYYLDQLETRYQQITANLDPLQVWLYAPVLVALTIAVLLWGWNKGKVSTISVQRLIGLLVFVDLWAFGAGFNPVIPATKVFPPTPALSFLNEAMAKDPNYSRILALSNLLPPNTLMPYNLPDARGYDVTIGRYTQILDALDREPLGVVWSERNDRFFDLVGVRYLLTTGAVEANTKMTLVYDGEIKVYERTTPLPRAYLVSSASVFNDDEALLNALLAEDVAAGQRVLLEEPPPFPLVTTRLTVGTAQIIDYQPDKVEIAVETSAPALLVLSDAYFPGWRALVDGVETPILRTNYAFRGVPVSAGVHNVIFIYNPISFKIGFLITISSLGVLVLLAATLFVSRNEKTLKRILH</sequence>